<keyword evidence="4" id="KW-1185">Reference proteome</keyword>
<dbReference type="Proteomes" id="UP000032737">
    <property type="component" value="Chromosome"/>
</dbReference>
<feature type="transmembrane region" description="Helical" evidence="1">
    <location>
        <begin position="321"/>
        <end position="340"/>
    </location>
</feature>
<dbReference type="SUPFAM" id="SSF51695">
    <property type="entry name" value="PLC-like phosphodiesterases"/>
    <property type="match status" value="1"/>
</dbReference>
<dbReference type="Pfam" id="PF03009">
    <property type="entry name" value="GDPD"/>
    <property type="match status" value="1"/>
</dbReference>
<protein>
    <submittedName>
        <fullName evidence="3">Glycerophosphoryl diester phosphodiesterase</fullName>
    </submittedName>
</protein>
<feature type="transmembrane region" description="Helical" evidence="1">
    <location>
        <begin position="125"/>
        <end position="145"/>
    </location>
</feature>
<sequence>MKNTFLTLFSYLMYNFKTLAIFESIYRLLGIFLLFPFISFMFQFALRLNGIVYLTNKNILNFLSSYQTILVLLFLFIIIAFYLLVEFIFLSVLFDASQRKFKLSIQLLVYYSALRLKSKILKKHIFVLVPTFLFFIIVESIYFSLGTNLFKIPDVLVNQIREIPYFTPLLYFIFLLLFLSFIETVHTVSLYQQEQMTFKKAYKVSRQMLSKKRLRMVTEFIVLNLVLNGLFYLLYLLLVYVVGFSVSLITQQPYILGIILSAIYALYLILTLVSSVFLIPMNFALLRVWYAFSSKTNLTDEVETYAVKEEIKLNYPLIKKGLILTFIAVFLFNLTNFISLGNQDRSYAEYFNYPEIIAHRGSSFEAPENTLAAFNLAIEQGVDGIEFDVRGTEDHIPVVIHDATTRRTTNDITSNLVSRVTYDYLSQLDAGSFFSLDYRGEKIPTLAESLSVIKGSARVFVELKVSSTSLEELTMELLSIYDMLDEAVIMSFDYRQLNRIKDNYPMVKTMLLVPIFYGNIDPILSYRYIDYYGFSYQMILTYPEYIEKAHQLGKSIYAWTVNSESSIRKVVNSDVDGIITDKPLLAMEIASKKNLPSFLDEILDIFNRK</sequence>
<dbReference type="InterPro" id="IPR017946">
    <property type="entry name" value="PLC-like_Pdiesterase_TIM-brl"/>
</dbReference>
<dbReference type="PANTHER" id="PTHR46211">
    <property type="entry name" value="GLYCEROPHOSPHORYL DIESTER PHOSPHODIESTERASE"/>
    <property type="match status" value="1"/>
</dbReference>
<feature type="transmembrane region" description="Helical" evidence="1">
    <location>
        <begin position="165"/>
        <end position="191"/>
    </location>
</feature>
<feature type="transmembrane region" description="Helical" evidence="1">
    <location>
        <begin position="66"/>
        <end position="94"/>
    </location>
</feature>
<dbReference type="GO" id="GO:0006629">
    <property type="term" value="P:lipid metabolic process"/>
    <property type="evidence" value="ECO:0007669"/>
    <property type="project" value="InterPro"/>
</dbReference>
<accession>U4KMR5</accession>
<dbReference type="STRING" id="61635.BN85304340"/>
<gene>
    <name evidence="3" type="primary">ugpQ</name>
    <name evidence="3" type="ORF">BN85304340</name>
</gene>
<reference evidence="3 4" key="1">
    <citation type="journal article" date="2013" name="J. Mol. Microbiol. Biotechnol.">
        <title>Analysis of the Complete Genomes of Acholeplasma brassicae , A. palmae and A. laidlawii and Their Comparison to the Obligate Parasites from ' Candidatus Phytoplasma'.</title>
        <authorList>
            <person name="Kube M."/>
            <person name="Siewert C."/>
            <person name="Migdoll A.M."/>
            <person name="Duduk B."/>
            <person name="Holz S."/>
            <person name="Rabus R."/>
            <person name="Seemuller E."/>
            <person name="Mitrovic J."/>
            <person name="Muller I."/>
            <person name="Buttner C."/>
            <person name="Reinhardt R."/>
        </authorList>
    </citation>
    <scope>NUCLEOTIDE SEQUENCE [LARGE SCALE GENOMIC DNA]</scope>
    <source>
        <strain evidence="4">0502</strain>
    </source>
</reference>
<dbReference type="Pfam" id="PF10110">
    <property type="entry name" value="GPDPase_memb"/>
    <property type="match status" value="1"/>
</dbReference>
<organism evidence="3 4">
    <name type="scientific">Acholeplasma brassicae</name>
    <dbReference type="NCBI Taxonomy" id="61635"/>
    <lineage>
        <taxon>Bacteria</taxon>
        <taxon>Bacillati</taxon>
        <taxon>Mycoplasmatota</taxon>
        <taxon>Mollicutes</taxon>
        <taxon>Acholeplasmatales</taxon>
        <taxon>Acholeplasmataceae</taxon>
        <taxon>Acholeplasma</taxon>
    </lineage>
</organism>
<dbReference type="InterPro" id="IPR018476">
    <property type="entry name" value="GlyceroP-diester-Pdiesterase_M"/>
</dbReference>
<dbReference type="PANTHER" id="PTHR46211:SF1">
    <property type="entry name" value="GLYCEROPHOSPHODIESTER PHOSPHODIESTERASE, CYTOPLASMIC"/>
    <property type="match status" value="1"/>
</dbReference>
<dbReference type="GO" id="GO:0008081">
    <property type="term" value="F:phosphoric diester hydrolase activity"/>
    <property type="evidence" value="ECO:0007669"/>
    <property type="project" value="InterPro"/>
</dbReference>
<keyword evidence="1" id="KW-0472">Membrane</keyword>
<evidence type="ECO:0000259" key="2">
    <source>
        <dbReference type="PROSITE" id="PS51704"/>
    </source>
</evidence>
<dbReference type="PROSITE" id="PS51704">
    <property type="entry name" value="GP_PDE"/>
    <property type="match status" value="1"/>
</dbReference>
<name>U4KMR5_9MOLU</name>
<dbReference type="EMBL" id="FO681348">
    <property type="protein sequence ID" value="CCV65455.1"/>
    <property type="molecule type" value="Genomic_DNA"/>
</dbReference>
<feature type="transmembrane region" description="Helical" evidence="1">
    <location>
        <begin position="25"/>
        <end position="46"/>
    </location>
</feature>
<dbReference type="InterPro" id="IPR030395">
    <property type="entry name" value="GP_PDE_dom"/>
</dbReference>
<dbReference type="Gene3D" id="3.20.20.190">
    <property type="entry name" value="Phosphatidylinositol (PI) phosphodiesterase"/>
    <property type="match status" value="1"/>
</dbReference>
<keyword evidence="1" id="KW-0812">Transmembrane</keyword>
<dbReference type="RefSeq" id="WP_030004314.1">
    <property type="nucleotide sequence ID" value="NC_022549.1"/>
</dbReference>
<feature type="transmembrane region" description="Helical" evidence="1">
    <location>
        <begin position="220"/>
        <end position="242"/>
    </location>
</feature>
<dbReference type="KEGG" id="abra:BN85304340"/>
<dbReference type="OrthoDB" id="384721at2"/>
<evidence type="ECO:0000256" key="1">
    <source>
        <dbReference type="SAM" id="Phobius"/>
    </source>
</evidence>
<proteinExistence type="predicted"/>
<dbReference type="HOGENOM" id="CLU_030006_15_1_14"/>
<evidence type="ECO:0000313" key="3">
    <source>
        <dbReference type="EMBL" id="CCV65455.1"/>
    </source>
</evidence>
<feature type="domain" description="GP-PDE" evidence="2">
    <location>
        <begin position="354"/>
        <end position="590"/>
    </location>
</feature>
<keyword evidence="1" id="KW-1133">Transmembrane helix</keyword>
<feature type="transmembrane region" description="Helical" evidence="1">
    <location>
        <begin position="254"/>
        <end position="279"/>
    </location>
</feature>
<evidence type="ECO:0000313" key="4">
    <source>
        <dbReference type="Proteomes" id="UP000032737"/>
    </source>
</evidence>
<dbReference type="AlphaFoldDB" id="U4KMR5"/>